<proteinExistence type="predicted"/>
<dbReference type="InterPro" id="IPR036388">
    <property type="entry name" value="WH-like_DNA-bd_sf"/>
</dbReference>
<dbReference type="RefSeq" id="WP_088604900.1">
    <property type="nucleotide sequence ID" value="NZ_NJIH01000010.1"/>
</dbReference>
<evidence type="ECO:0000313" key="5">
    <source>
        <dbReference type="EMBL" id="OWT56892.1"/>
    </source>
</evidence>
<reference evidence="6" key="1">
    <citation type="submission" date="2017-06" db="EMBL/GenBank/DDBJ databases">
        <title>Herbaspirillum phytohormonus sp. nov., isolated from the root nodule of Robinia pseudoacacia in lead-zinc mine.</title>
        <authorList>
            <person name="Fan M."/>
            <person name="Lin Y."/>
        </authorList>
    </citation>
    <scope>NUCLEOTIDE SEQUENCE [LARGE SCALE GENOMIC DNA]</scope>
    <source>
        <strain evidence="6">SC-089</strain>
    </source>
</reference>
<sequence length="267" mass="28885">MHDLIFEGAVPVALLHNDSTKRGAGQMEALILNYSLKVTSSPSLRERLVARLREAIARGHFVPGERLRERALCESTGVSRSSLREALRELESEGLVTSIPNRGIIVSRIDPDLARSTFELRGALESLAVRLFVSRAGPQEVEALTAAFAALRGAYKSGEPDKIYDSKRAFYDALLKGAASPLLGPPLKSIHVRVSQLRAASLAQPSRSAESLREFEALFDAIRRGDADGAERACRLHVENAAKAALEGLAGRTLGEPGDTGLRLVRL</sequence>
<dbReference type="InterPro" id="IPR008920">
    <property type="entry name" value="TF_FadR/GntR_C"/>
</dbReference>
<dbReference type="SUPFAM" id="SSF46785">
    <property type="entry name" value="Winged helix' DNA-binding domain"/>
    <property type="match status" value="1"/>
</dbReference>
<dbReference type="CDD" id="cd07377">
    <property type="entry name" value="WHTH_GntR"/>
    <property type="match status" value="1"/>
</dbReference>
<keyword evidence="1" id="KW-0805">Transcription regulation</keyword>
<accession>A0A225M838</accession>
<keyword evidence="2" id="KW-0238">DNA-binding</keyword>
<dbReference type="AlphaFoldDB" id="A0A225M838"/>
<dbReference type="Gene3D" id="1.10.10.10">
    <property type="entry name" value="Winged helix-like DNA-binding domain superfamily/Winged helix DNA-binding domain"/>
    <property type="match status" value="1"/>
</dbReference>
<dbReference type="PROSITE" id="PS50949">
    <property type="entry name" value="HTH_GNTR"/>
    <property type="match status" value="1"/>
</dbReference>
<dbReference type="EMBL" id="NJIH01000010">
    <property type="protein sequence ID" value="OWT56892.1"/>
    <property type="molecule type" value="Genomic_DNA"/>
</dbReference>
<protein>
    <submittedName>
        <fullName evidence="5">GntR family transcriptional regulator</fullName>
    </submittedName>
</protein>
<dbReference type="InterPro" id="IPR011711">
    <property type="entry name" value="GntR_C"/>
</dbReference>
<dbReference type="Pfam" id="PF00392">
    <property type="entry name" value="GntR"/>
    <property type="match status" value="1"/>
</dbReference>
<feature type="domain" description="HTH gntR-type" evidence="4">
    <location>
        <begin position="42"/>
        <end position="109"/>
    </location>
</feature>
<evidence type="ECO:0000256" key="2">
    <source>
        <dbReference type="ARBA" id="ARBA00023125"/>
    </source>
</evidence>
<name>A0A225M838_9BURK</name>
<evidence type="ECO:0000313" key="6">
    <source>
        <dbReference type="Proteomes" id="UP000214603"/>
    </source>
</evidence>
<dbReference type="InterPro" id="IPR000524">
    <property type="entry name" value="Tscrpt_reg_HTH_GntR"/>
</dbReference>
<dbReference type="GO" id="GO:0003677">
    <property type="term" value="F:DNA binding"/>
    <property type="evidence" value="ECO:0007669"/>
    <property type="project" value="UniProtKB-KW"/>
</dbReference>
<keyword evidence="6" id="KW-1185">Reference proteome</keyword>
<gene>
    <name evidence="5" type="ORF">CEY11_18630</name>
</gene>
<dbReference type="SUPFAM" id="SSF48008">
    <property type="entry name" value="GntR ligand-binding domain-like"/>
    <property type="match status" value="1"/>
</dbReference>
<organism evidence="5 6">
    <name type="scientific">Candidimonas nitroreducens</name>
    <dbReference type="NCBI Taxonomy" id="683354"/>
    <lineage>
        <taxon>Bacteria</taxon>
        <taxon>Pseudomonadati</taxon>
        <taxon>Pseudomonadota</taxon>
        <taxon>Betaproteobacteria</taxon>
        <taxon>Burkholderiales</taxon>
        <taxon>Alcaligenaceae</taxon>
        <taxon>Candidimonas</taxon>
    </lineage>
</organism>
<evidence type="ECO:0000259" key="4">
    <source>
        <dbReference type="PROSITE" id="PS50949"/>
    </source>
</evidence>
<dbReference type="InterPro" id="IPR036390">
    <property type="entry name" value="WH_DNA-bd_sf"/>
</dbReference>
<dbReference type="OrthoDB" id="8680857at2"/>
<dbReference type="SMART" id="SM00895">
    <property type="entry name" value="FCD"/>
    <property type="match status" value="1"/>
</dbReference>
<dbReference type="PRINTS" id="PR00035">
    <property type="entry name" value="HTHGNTR"/>
</dbReference>
<dbReference type="Proteomes" id="UP000214603">
    <property type="component" value="Unassembled WGS sequence"/>
</dbReference>
<keyword evidence="3" id="KW-0804">Transcription</keyword>
<evidence type="ECO:0000256" key="3">
    <source>
        <dbReference type="ARBA" id="ARBA00023163"/>
    </source>
</evidence>
<dbReference type="Gene3D" id="1.20.120.530">
    <property type="entry name" value="GntR ligand-binding domain-like"/>
    <property type="match status" value="1"/>
</dbReference>
<comment type="caution">
    <text evidence="5">The sequence shown here is derived from an EMBL/GenBank/DDBJ whole genome shotgun (WGS) entry which is preliminary data.</text>
</comment>
<dbReference type="PANTHER" id="PTHR43537:SF24">
    <property type="entry name" value="GLUCONATE OPERON TRANSCRIPTIONAL REPRESSOR"/>
    <property type="match status" value="1"/>
</dbReference>
<evidence type="ECO:0000256" key="1">
    <source>
        <dbReference type="ARBA" id="ARBA00023015"/>
    </source>
</evidence>
<dbReference type="Pfam" id="PF07729">
    <property type="entry name" value="FCD"/>
    <property type="match status" value="1"/>
</dbReference>
<dbReference type="PANTHER" id="PTHR43537">
    <property type="entry name" value="TRANSCRIPTIONAL REGULATOR, GNTR FAMILY"/>
    <property type="match status" value="1"/>
</dbReference>
<dbReference type="GO" id="GO:0003700">
    <property type="term" value="F:DNA-binding transcription factor activity"/>
    <property type="evidence" value="ECO:0007669"/>
    <property type="project" value="InterPro"/>
</dbReference>
<dbReference type="SMART" id="SM00345">
    <property type="entry name" value="HTH_GNTR"/>
    <property type="match status" value="1"/>
</dbReference>